<accession>A0AAV9R8X4</accession>
<protein>
    <submittedName>
        <fullName evidence="2">Uncharacterized protein</fullName>
    </submittedName>
</protein>
<dbReference type="Proteomes" id="UP001311232">
    <property type="component" value="Unassembled WGS sequence"/>
</dbReference>
<name>A0AAV9R8X4_9TELE</name>
<reference evidence="2 3" key="1">
    <citation type="submission" date="2021-06" db="EMBL/GenBank/DDBJ databases">
        <authorList>
            <person name="Palmer J.M."/>
        </authorList>
    </citation>
    <scope>NUCLEOTIDE SEQUENCE [LARGE SCALE GENOMIC DNA]</scope>
    <source>
        <strain evidence="2 3">MEX-2019</strain>
        <tissue evidence="2">Muscle</tissue>
    </source>
</reference>
<keyword evidence="3" id="KW-1185">Reference proteome</keyword>
<proteinExistence type="predicted"/>
<dbReference type="EMBL" id="JAHHUM010002323">
    <property type="protein sequence ID" value="KAK5604854.1"/>
    <property type="molecule type" value="Genomic_DNA"/>
</dbReference>
<sequence>MYFYGGRSLKASDQDDGEPEEPGDPTDLFPAVSSAALKINWKLLIFQDPKRTVLFNHVLQSSPERCREHRTVNAACVQTCYQRLRSVFL</sequence>
<organism evidence="2 3">
    <name type="scientific">Crenichthys baileyi</name>
    <name type="common">White River springfish</name>
    <dbReference type="NCBI Taxonomy" id="28760"/>
    <lineage>
        <taxon>Eukaryota</taxon>
        <taxon>Metazoa</taxon>
        <taxon>Chordata</taxon>
        <taxon>Craniata</taxon>
        <taxon>Vertebrata</taxon>
        <taxon>Euteleostomi</taxon>
        <taxon>Actinopterygii</taxon>
        <taxon>Neopterygii</taxon>
        <taxon>Teleostei</taxon>
        <taxon>Neoteleostei</taxon>
        <taxon>Acanthomorphata</taxon>
        <taxon>Ovalentaria</taxon>
        <taxon>Atherinomorphae</taxon>
        <taxon>Cyprinodontiformes</taxon>
        <taxon>Goodeidae</taxon>
        <taxon>Crenichthys</taxon>
    </lineage>
</organism>
<evidence type="ECO:0000313" key="2">
    <source>
        <dbReference type="EMBL" id="KAK5604854.1"/>
    </source>
</evidence>
<comment type="caution">
    <text evidence="2">The sequence shown here is derived from an EMBL/GenBank/DDBJ whole genome shotgun (WGS) entry which is preliminary data.</text>
</comment>
<evidence type="ECO:0000313" key="3">
    <source>
        <dbReference type="Proteomes" id="UP001311232"/>
    </source>
</evidence>
<feature type="compositionally biased region" description="Acidic residues" evidence="1">
    <location>
        <begin position="14"/>
        <end position="24"/>
    </location>
</feature>
<dbReference type="AlphaFoldDB" id="A0AAV9R8X4"/>
<feature type="region of interest" description="Disordered" evidence="1">
    <location>
        <begin position="1"/>
        <end position="27"/>
    </location>
</feature>
<gene>
    <name evidence="2" type="ORF">CRENBAI_008940</name>
</gene>
<evidence type="ECO:0000256" key="1">
    <source>
        <dbReference type="SAM" id="MobiDB-lite"/>
    </source>
</evidence>